<gene>
    <name evidence="1" type="ORF">R3P38DRAFT_2512397</name>
</gene>
<keyword evidence="2" id="KW-1185">Reference proteome</keyword>
<proteinExistence type="predicted"/>
<dbReference type="Proteomes" id="UP001362999">
    <property type="component" value="Unassembled WGS sequence"/>
</dbReference>
<evidence type="ECO:0000313" key="1">
    <source>
        <dbReference type="EMBL" id="KAK7041356.1"/>
    </source>
</evidence>
<sequence>MAEDTAFERFRIKFGDFVSDFLPMFGYTLPNGKRMRFEDTNTITPFQFLKVHYDSLSTWTTATDYLRCSPKFHGQPRYDCVLVKTEQRPFFARLLYLFSCTVEDKFRRVRAKTRKRSEFISVHSIIRGAVLVPDVDEVDEFIVFDVLDTVV</sequence>
<dbReference type="AlphaFoldDB" id="A0AAW0CTA8"/>
<evidence type="ECO:0000313" key="2">
    <source>
        <dbReference type="Proteomes" id="UP001362999"/>
    </source>
</evidence>
<dbReference type="EMBL" id="JAWWNJ010000014">
    <property type="protein sequence ID" value="KAK7041356.1"/>
    <property type="molecule type" value="Genomic_DNA"/>
</dbReference>
<comment type="caution">
    <text evidence="1">The sequence shown here is derived from an EMBL/GenBank/DDBJ whole genome shotgun (WGS) entry which is preliminary data.</text>
</comment>
<organism evidence="1 2">
    <name type="scientific">Favolaschia claudopus</name>
    <dbReference type="NCBI Taxonomy" id="2862362"/>
    <lineage>
        <taxon>Eukaryota</taxon>
        <taxon>Fungi</taxon>
        <taxon>Dikarya</taxon>
        <taxon>Basidiomycota</taxon>
        <taxon>Agaricomycotina</taxon>
        <taxon>Agaricomycetes</taxon>
        <taxon>Agaricomycetidae</taxon>
        <taxon>Agaricales</taxon>
        <taxon>Marasmiineae</taxon>
        <taxon>Mycenaceae</taxon>
        <taxon>Favolaschia</taxon>
    </lineage>
</organism>
<protein>
    <submittedName>
        <fullName evidence="1">Uncharacterized protein</fullName>
    </submittedName>
</protein>
<name>A0AAW0CTA8_9AGAR</name>
<accession>A0AAW0CTA8</accession>
<reference evidence="1 2" key="1">
    <citation type="journal article" date="2024" name="J Genomics">
        <title>Draft genome sequencing and assembly of Favolaschia claudopus CIRM-BRFM 2984 isolated from oak limbs.</title>
        <authorList>
            <person name="Navarro D."/>
            <person name="Drula E."/>
            <person name="Chaduli D."/>
            <person name="Cazenave R."/>
            <person name="Ahrendt S."/>
            <person name="Wang J."/>
            <person name="Lipzen A."/>
            <person name="Daum C."/>
            <person name="Barry K."/>
            <person name="Grigoriev I.V."/>
            <person name="Favel A."/>
            <person name="Rosso M.N."/>
            <person name="Martin F."/>
        </authorList>
    </citation>
    <scope>NUCLEOTIDE SEQUENCE [LARGE SCALE GENOMIC DNA]</scope>
    <source>
        <strain evidence="1 2">CIRM-BRFM 2984</strain>
    </source>
</reference>